<feature type="domain" description="NB-ARC" evidence="6">
    <location>
        <begin position="162"/>
        <end position="330"/>
    </location>
</feature>
<dbReference type="EMBL" id="BSYO01000013">
    <property type="protein sequence ID" value="GMH14269.1"/>
    <property type="molecule type" value="Genomic_DNA"/>
</dbReference>
<dbReference type="GO" id="GO:0043531">
    <property type="term" value="F:ADP binding"/>
    <property type="evidence" value="ECO:0007669"/>
    <property type="project" value="InterPro"/>
</dbReference>
<comment type="caution">
    <text evidence="9">The sequence shown here is derived from an EMBL/GenBank/DDBJ whole genome shotgun (WGS) entry which is preliminary data.</text>
</comment>
<dbReference type="AlphaFoldDB" id="A0AAD3SP59"/>
<dbReference type="InterPro" id="IPR050905">
    <property type="entry name" value="Plant_NBS-LRR"/>
</dbReference>
<sequence>MDLMSPILEVASKLCDCVANRAAYINDLEETIGSLERARDELKGLSEDVQLKVGQAKRKHMKPKSQVIDWLTKAEAAEKEAAEILQRGSLEIQKKCLGNCCPKNCWSSYKLGKRATKALKTVIEIRSKGDFDEVAHEYVNSAENRAEGLYEMPMEKDIGLDSTFENVWECLEDKQVGIIGLYGMGGVGKTTLMKRINNELLKYPRDFNLVIWVVASKSARMDMIQEEILTKTQVPSKLWKDKNEQEKAILVLNFLKQRKFILMLDDLWERLDLSQMGIPLQNTQNGCKVVFTTRSKEVCGQMGAHESIRVRCLKWDEAWSLFQEKLGKDTLSSHPDIPRLAQIVARECDGLPLALLTIGRAMASRKNPCEWEHAIQVLMTYPSKFSGMGDQVLHVLKFSYDSILNEIIKQCFLYCALFPEDYEMVNEDLVYLWIAEGYLNEFRDIREARNYGLYIIETLKLACLLEDGESRGKIKMHDVIRDMAIWIACEYGMKKNKFWIQERSRSTGEDDVEEWKQVERIAFWGNMIRELPHSPHFSRLSTCFIRQSDLRIFHLGFFRFMKVIKVLDLSDNTKLEYLPKSISNLVTLEYLNLSNTGIKNLPIELKSLTKLRYLLMDFMLCLEEIPIELISSFSHLQVFRMNYSRVNEVAALEALLEHLAQLKHMNEIGIYLCSTKSIRTFMCSDKLQGCIRHLRVENSSSPSKFKLSRMTTNLETLHIYHCSVEELEVESKIMPQQPNPKSRSKQPILNLPFTRADYLHRLTCVSIYRCANLVNLNFLIHAPSIQMLWVSLCPSLKVIIGRVEGGDSSTFSNLRKLRLDNLPKLYSIYPGALPFPSLEAVYLIECPSLKVLPFDHGITQTFPVRSPYQQNFRLVVKKNGDRIGRYWPEDIELFLTRTVLGHAEYEEDFPTLEEPQQFVWDDKHTIPEERLGLVRASMNM</sequence>
<evidence type="ECO:0000256" key="5">
    <source>
        <dbReference type="ARBA" id="ARBA00022840"/>
    </source>
</evidence>
<dbReference type="SUPFAM" id="SSF52540">
    <property type="entry name" value="P-loop containing nucleoside triphosphate hydrolases"/>
    <property type="match status" value="1"/>
</dbReference>
<feature type="domain" description="Disease resistance protein At4g27190-like leucine-rich repeats" evidence="7">
    <location>
        <begin position="756"/>
        <end position="852"/>
    </location>
</feature>
<dbReference type="PRINTS" id="PR00364">
    <property type="entry name" value="DISEASERSIST"/>
</dbReference>
<protein>
    <submittedName>
        <fullName evidence="9">Uncharacterized protein</fullName>
    </submittedName>
</protein>
<keyword evidence="2" id="KW-0433">Leucine-rich repeat</keyword>
<dbReference type="Pfam" id="PF23559">
    <property type="entry name" value="WHD_DRP"/>
    <property type="match status" value="1"/>
</dbReference>
<dbReference type="FunFam" id="1.10.10.10:FF:000322">
    <property type="entry name" value="Probable disease resistance protein At1g63360"/>
    <property type="match status" value="1"/>
</dbReference>
<dbReference type="Pfam" id="PF00931">
    <property type="entry name" value="NB-ARC"/>
    <property type="match status" value="1"/>
</dbReference>
<evidence type="ECO:0000256" key="1">
    <source>
        <dbReference type="ARBA" id="ARBA00008894"/>
    </source>
</evidence>
<keyword evidence="5" id="KW-0547">Nucleotide-binding</keyword>
<dbReference type="GO" id="GO:0006952">
    <property type="term" value="P:defense response"/>
    <property type="evidence" value="ECO:0007669"/>
    <property type="project" value="UniProtKB-KW"/>
</dbReference>
<keyword evidence="3" id="KW-0677">Repeat</keyword>
<evidence type="ECO:0000259" key="6">
    <source>
        <dbReference type="Pfam" id="PF00931"/>
    </source>
</evidence>
<keyword evidence="4" id="KW-0611">Plant defense</keyword>
<dbReference type="InterPro" id="IPR058922">
    <property type="entry name" value="WHD_DRP"/>
</dbReference>
<dbReference type="InterPro" id="IPR042197">
    <property type="entry name" value="Apaf_helical"/>
</dbReference>
<dbReference type="FunFam" id="1.10.8.430:FF:000003">
    <property type="entry name" value="Probable disease resistance protein At5g66910"/>
    <property type="match status" value="1"/>
</dbReference>
<dbReference type="FunFam" id="3.40.50.300:FF:001091">
    <property type="entry name" value="Probable disease resistance protein At1g61300"/>
    <property type="match status" value="1"/>
</dbReference>
<dbReference type="InterPro" id="IPR032675">
    <property type="entry name" value="LRR_dom_sf"/>
</dbReference>
<evidence type="ECO:0000313" key="9">
    <source>
        <dbReference type="EMBL" id="GMH14269.1"/>
    </source>
</evidence>
<dbReference type="PANTHER" id="PTHR33463">
    <property type="entry name" value="NB-ARC DOMAIN-CONTAINING PROTEIN-RELATED"/>
    <property type="match status" value="1"/>
</dbReference>
<dbReference type="Gene3D" id="3.80.10.10">
    <property type="entry name" value="Ribonuclease Inhibitor"/>
    <property type="match status" value="1"/>
</dbReference>
<name>A0AAD3SP59_NEPGR</name>
<evidence type="ECO:0000256" key="4">
    <source>
        <dbReference type="ARBA" id="ARBA00022821"/>
    </source>
</evidence>
<feature type="domain" description="Disease resistance protein winged helix" evidence="8">
    <location>
        <begin position="417"/>
        <end position="484"/>
    </location>
</feature>
<dbReference type="InterPro" id="IPR036388">
    <property type="entry name" value="WH-like_DNA-bd_sf"/>
</dbReference>
<dbReference type="InterPro" id="IPR002182">
    <property type="entry name" value="NB-ARC"/>
</dbReference>
<keyword evidence="10" id="KW-1185">Reference proteome</keyword>
<dbReference type="SUPFAM" id="SSF52058">
    <property type="entry name" value="L domain-like"/>
    <property type="match status" value="1"/>
</dbReference>
<dbReference type="Pfam" id="PF23247">
    <property type="entry name" value="LRR_RPS2"/>
    <property type="match status" value="1"/>
</dbReference>
<accession>A0AAD3SP59</accession>
<evidence type="ECO:0000259" key="7">
    <source>
        <dbReference type="Pfam" id="PF23247"/>
    </source>
</evidence>
<dbReference type="Gene3D" id="3.40.50.300">
    <property type="entry name" value="P-loop containing nucleotide triphosphate hydrolases"/>
    <property type="match status" value="1"/>
</dbReference>
<keyword evidence="5" id="KW-0067">ATP-binding</keyword>
<proteinExistence type="inferred from homology"/>
<evidence type="ECO:0000313" key="10">
    <source>
        <dbReference type="Proteomes" id="UP001279734"/>
    </source>
</evidence>
<dbReference type="PANTHER" id="PTHR33463:SF220">
    <property type="entry name" value="NB-ARC DOMAIN-CONTAINING PROTEIN"/>
    <property type="match status" value="1"/>
</dbReference>
<evidence type="ECO:0000256" key="3">
    <source>
        <dbReference type="ARBA" id="ARBA00022737"/>
    </source>
</evidence>
<organism evidence="9 10">
    <name type="scientific">Nepenthes gracilis</name>
    <name type="common">Slender pitcher plant</name>
    <dbReference type="NCBI Taxonomy" id="150966"/>
    <lineage>
        <taxon>Eukaryota</taxon>
        <taxon>Viridiplantae</taxon>
        <taxon>Streptophyta</taxon>
        <taxon>Embryophyta</taxon>
        <taxon>Tracheophyta</taxon>
        <taxon>Spermatophyta</taxon>
        <taxon>Magnoliopsida</taxon>
        <taxon>eudicotyledons</taxon>
        <taxon>Gunneridae</taxon>
        <taxon>Pentapetalae</taxon>
        <taxon>Caryophyllales</taxon>
        <taxon>Nepenthaceae</taxon>
        <taxon>Nepenthes</taxon>
    </lineage>
</organism>
<comment type="similarity">
    <text evidence="1">Belongs to the disease resistance NB-LRR family.</text>
</comment>
<dbReference type="Gene3D" id="1.10.8.430">
    <property type="entry name" value="Helical domain of apoptotic protease-activating factors"/>
    <property type="match status" value="1"/>
</dbReference>
<dbReference type="InterPro" id="IPR057135">
    <property type="entry name" value="At4g27190-like_LRR"/>
</dbReference>
<dbReference type="InterPro" id="IPR027417">
    <property type="entry name" value="P-loop_NTPase"/>
</dbReference>
<reference evidence="9" key="1">
    <citation type="submission" date="2023-05" db="EMBL/GenBank/DDBJ databases">
        <title>Nepenthes gracilis genome sequencing.</title>
        <authorList>
            <person name="Fukushima K."/>
        </authorList>
    </citation>
    <scope>NUCLEOTIDE SEQUENCE</scope>
    <source>
        <strain evidence="9">SING2019-196</strain>
    </source>
</reference>
<dbReference type="GO" id="GO:0005524">
    <property type="term" value="F:ATP binding"/>
    <property type="evidence" value="ECO:0007669"/>
    <property type="project" value="UniProtKB-KW"/>
</dbReference>
<gene>
    <name evidence="9" type="ORF">Nepgr_016110</name>
</gene>
<evidence type="ECO:0000256" key="2">
    <source>
        <dbReference type="ARBA" id="ARBA00022614"/>
    </source>
</evidence>
<dbReference type="Gene3D" id="1.10.10.10">
    <property type="entry name" value="Winged helix-like DNA-binding domain superfamily/Winged helix DNA-binding domain"/>
    <property type="match status" value="1"/>
</dbReference>
<evidence type="ECO:0000259" key="8">
    <source>
        <dbReference type="Pfam" id="PF23559"/>
    </source>
</evidence>
<dbReference type="Proteomes" id="UP001279734">
    <property type="component" value="Unassembled WGS sequence"/>
</dbReference>